<evidence type="ECO:0000313" key="3">
    <source>
        <dbReference type="Proteomes" id="UP000323324"/>
    </source>
</evidence>
<evidence type="ECO:0000313" key="2">
    <source>
        <dbReference type="EMBL" id="TYB69073.1"/>
    </source>
</evidence>
<keyword evidence="3" id="KW-1185">Reference proteome</keyword>
<sequence>MRILILIAITILTFLLCKAQQPVIALFNGSDYLETENAYYKDTDGDLAKLIGTWQYTNGNESLKIILKMKSQNLTEFTIPNFSCYEDILYGEFKYINQNGLQIINSTNQIDLNQDPYEHSIYGGYLIDNNDLPTCNDCGDNERRVKVVVKDPLRPYFDYDMIIRHFPGEALFDIPEQIIIKIKRSATAIVPEGQPDNDRITFDEITLNKQ</sequence>
<dbReference type="RefSeq" id="WP_148370999.1">
    <property type="nucleotide sequence ID" value="NZ_VSKM01000024.1"/>
</dbReference>
<accession>A0A8H2QI92</accession>
<comment type="caution">
    <text evidence="2">The sequence shown here is derived from an EMBL/GenBank/DDBJ whole genome shotgun (WGS) entry which is preliminary data.</text>
</comment>
<dbReference type="Pfam" id="PF20448">
    <property type="entry name" value="DUF6705"/>
    <property type="match status" value="1"/>
</dbReference>
<dbReference type="AlphaFoldDB" id="A0A8H2QI92"/>
<dbReference type="Proteomes" id="UP000323324">
    <property type="component" value="Unassembled WGS sequence"/>
</dbReference>
<dbReference type="EMBL" id="VSKM01000024">
    <property type="protein sequence ID" value="TYB69073.1"/>
    <property type="molecule type" value="Genomic_DNA"/>
</dbReference>
<evidence type="ECO:0000259" key="1">
    <source>
        <dbReference type="Pfam" id="PF20448"/>
    </source>
</evidence>
<gene>
    <name evidence="2" type="ORF">ES676_14270</name>
</gene>
<name>A0A8H2QI92_9FLAO</name>
<organism evidence="2 3">
    <name type="scientific">Bizionia saleffrena</name>
    <dbReference type="NCBI Taxonomy" id="291189"/>
    <lineage>
        <taxon>Bacteria</taxon>
        <taxon>Pseudomonadati</taxon>
        <taxon>Bacteroidota</taxon>
        <taxon>Flavobacteriia</taxon>
        <taxon>Flavobacteriales</taxon>
        <taxon>Flavobacteriaceae</taxon>
        <taxon>Bizionia</taxon>
    </lineage>
</organism>
<dbReference type="InterPro" id="IPR046551">
    <property type="entry name" value="DUF6705"/>
</dbReference>
<feature type="domain" description="DUF6705" evidence="1">
    <location>
        <begin position="1"/>
        <end position="210"/>
    </location>
</feature>
<protein>
    <recommendedName>
        <fullName evidence="1">DUF6705 domain-containing protein</fullName>
    </recommendedName>
</protein>
<reference evidence="2 3" key="1">
    <citation type="submission" date="2019-08" db="EMBL/GenBank/DDBJ databases">
        <title>Genomes of Antarctic Bizionia species.</title>
        <authorList>
            <person name="Bowman J.P."/>
        </authorList>
    </citation>
    <scope>NUCLEOTIDE SEQUENCE [LARGE SCALE GENOMIC DNA]</scope>
    <source>
        <strain evidence="2 3">HFD</strain>
    </source>
</reference>
<proteinExistence type="predicted"/>